<evidence type="ECO:0000313" key="3">
    <source>
        <dbReference type="Proteomes" id="UP000184240"/>
    </source>
</evidence>
<dbReference type="STRING" id="573501.SAMN04487999_0489"/>
<dbReference type="Proteomes" id="UP000290037">
    <property type="component" value="Unassembled WGS sequence"/>
</dbReference>
<proteinExistence type="predicted"/>
<dbReference type="EMBL" id="QOVN01000004">
    <property type="protein sequence ID" value="RXG28525.1"/>
    <property type="molecule type" value="Genomic_DNA"/>
</dbReference>
<dbReference type="EMBL" id="FQXT01000001">
    <property type="protein sequence ID" value="SHH55472.1"/>
    <property type="molecule type" value="Genomic_DNA"/>
</dbReference>
<sequence length="117" mass="13468">MSNRLIISEKIAHTLIQVCQDVKEFLRLSELHAEPVKINLGLALFSEESSGGIIEFLNTENKTEFINKTQLIIKHVEMLGKHYKELIGDPGHKDKIQAQLYELKYHLQELIMEVQAI</sequence>
<dbReference type="RefSeq" id="WP_072979987.1">
    <property type="nucleotide sequence ID" value="NZ_FQXT01000001.1"/>
</dbReference>
<dbReference type="OrthoDB" id="1440983at2"/>
<evidence type="ECO:0000313" key="4">
    <source>
        <dbReference type="Proteomes" id="UP000290037"/>
    </source>
</evidence>
<evidence type="ECO:0000313" key="1">
    <source>
        <dbReference type="EMBL" id="RXG28525.1"/>
    </source>
</evidence>
<protein>
    <submittedName>
        <fullName evidence="2">Uncharacterized protein</fullName>
    </submittedName>
</protein>
<reference evidence="3" key="2">
    <citation type="submission" date="2016-11" db="EMBL/GenBank/DDBJ databases">
        <authorList>
            <person name="Varghese N."/>
            <person name="Submissions S."/>
        </authorList>
    </citation>
    <scope>NUCLEOTIDE SEQUENCE [LARGE SCALE GENOMIC DNA]</scope>
    <source>
        <strain evidence="3">DSM 19859</strain>
    </source>
</reference>
<organism evidence="2 3">
    <name type="scientific">Leeuwenhoekiella palythoae</name>
    <dbReference type="NCBI Taxonomy" id="573501"/>
    <lineage>
        <taxon>Bacteria</taxon>
        <taxon>Pseudomonadati</taxon>
        <taxon>Bacteroidota</taxon>
        <taxon>Flavobacteriia</taxon>
        <taxon>Flavobacteriales</taxon>
        <taxon>Flavobacteriaceae</taxon>
        <taxon>Leeuwenhoekiella</taxon>
    </lineage>
</organism>
<dbReference type="Proteomes" id="UP000184240">
    <property type="component" value="Unassembled WGS sequence"/>
</dbReference>
<reference evidence="1 4" key="3">
    <citation type="submission" date="2018-07" db="EMBL/GenBank/DDBJ databases">
        <title>Leeuwenhoekiella genomics.</title>
        <authorList>
            <person name="Tahon G."/>
            <person name="Willems A."/>
        </authorList>
    </citation>
    <scope>NUCLEOTIDE SEQUENCE [LARGE SCALE GENOMIC DNA]</scope>
    <source>
        <strain evidence="1 4">LMG 24856</strain>
    </source>
</reference>
<evidence type="ECO:0000313" key="2">
    <source>
        <dbReference type="EMBL" id="SHH55472.1"/>
    </source>
</evidence>
<keyword evidence="4" id="KW-1185">Reference proteome</keyword>
<reference evidence="2" key="1">
    <citation type="submission" date="2016-11" db="EMBL/GenBank/DDBJ databases">
        <authorList>
            <person name="Jaros S."/>
            <person name="Januszkiewicz K."/>
            <person name="Wedrychowicz H."/>
        </authorList>
    </citation>
    <scope>NUCLEOTIDE SEQUENCE [LARGE SCALE GENOMIC DNA]</scope>
    <source>
        <strain evidence="2">DSM 19859</strain>
    </source>
</reference>
<accession>A0A1M5TXF3</accession>
<dbReference type="AlphaFoldDB" id="A0A1M5TXF3"/>
<name>A0A1M5TXF3_9FLAO</name>
<gene>
    <name evidence="1" type="ORF">DSM01_1984</name>
    <name evidence="2" type="ORF">SAMN04487999_0489</name>
</gene>